<keyword evidence="3" id="KW-0119">Carbohydrate metabolism</keyword>
<dbReference type="OrthoDB" id="9801029at2"/>
<dbReference type="InterPro" id="IPR036291">
    <property type="entry name" value="NAD(P)-bd_dom_sf"/>
</dbReference>
<evidence type="ECO:0000256" key="1">
    <source>
        <dbReference type="ARBA" id="ARBA00022857"/>
    </source>
</evidence>
<dbReference type="GO" id="GO:0005975">
    <property type="term" value="P:carbohydrate metabolic process"/>
    <property type="evidence" value="ECO:0007669"/>
    <property type="project" value="InterPro"/>
</dbReference>
<feature type="domain" description="NAD-dependent epimerase/dehydratase" evidence="4">
    <location>
        <begin position="5"/>
        <end position="236"/>
    </location>
</feature>
<dbReference type="Pfam" id="PF01370">
    <property type="entry name" value="Epimerase"/>
    <property type="match status" value="1"/>
</dbReference>
<sequence>MKRFLVTGGAGFIGSNLALELRKRYPDAEVVVLDDFSSGHFKNLIGFDGEIITGSITDPETVKKIEERNFDVIFHQAANVDTTDTRQKEMMEVNCEAFKTILQTALKNNSSIIYASSAAVYGNGEVPMKVNQKLLPENVYGFSKYAMDMVAYKFIKEHPEIHIVGLRYFNVYGPRETFKGKMASMVLKLAVQIMKGKKPRLFKWGEQKRDFVYVMDCVEANIKGMESEKSGIVNVGTGKARTFNDVVKIIKESLGIEVETEYFDNPYKFYQNYTEADLTETEQILGWTPETPIEKGIPEYIEWIRENVDLDEIDF</sequence>
<dbReference type="InterPro" id="IPR001509">
    <property type="entry name" value="Epimerase_deHydtase"/>
</dbReference>
<dbReference type="GO" id="GO:0050661">
    <property type="term" value="F:NADP binding"/>
    <property type="evidence" value="ECO:0007669"/>
    <property type="project" value="InterPro"/>
</dbReference>
<name>A0A238YP99_9BACT</name>
<keyword evidence="1" id="KW-0521">NADP</keyword>
<dbReference type="PANTHER" id="PTHR43103:SF3">
    <property type="entry name" value="ADP-L-GLYCERO-D-MANNO-HEPTOSE-6-EPIMERASE"/>
    <property type="match status" value="1"/>
</dbReference>
<dbReference type="RefSeq" id="WP_089322787.1">
    <property type="nucleotide sequence ID" value="NZ_FZOB01000004.1"/>
</dbReference>
<dbReference type="InterPro" id="IPR011912">
    <property type="entry name" value="Heptose_epim"/>
</dbReference>
<protein>
    <submittedName>
        <fullName evidence="5">ADP-L-glycero-D-manno-heptose 6-epimerase</fullName>
    </submittedName>
</protein>
<reference evidence="6" key="1">
    <citation type="submission" date="2017-06" db="EMBL/GenBank/DDBJ databases">
        <authorList>
            <person name="Varghese N."/>
            <person name="Submissions S."/>
        </authorList>
    </citation>
    <scope>NUCLEOTIDE SEQUENCE [LARGE SCALE GENOMIC DNA]</scope>
    <source>
        <strain evidence="6">DSM 15668</strain>
    </source>
</reference>
<dbReference type="Gene3D" id="3.90.25.10">
    <property type="entry name" value="UDP-galactose 4-epimerase, domain 1"/>
    <property type="match status" value="1"/>
</dbReference>
<evidence type="ECO:0000256" key="3">
    <source>
        <dbReference type="ARBA" id="ARBA00023277"/>
    </source>
</evidence>
<dbReference type="GO" id="GO:0008712">
    <property type="term" value="F:ADP-glyceromanno-heptose 6-epimerase activity"/>
    <property type="evidence" value="ECO:0007669"/>
    <property type="project" value="InterPro"/>
</dbReference>
<proteinExistence type="predicted"/>
<evidence type="ECO:0000259" key="4">
    <source>
        <dbReference type="Pfam" id="PF01370"/>
    </source>
</evidence>
<dbReference type="NCBIfam" id="TIGR02197">
    <property type="entry name" value="heptose_epim"/>
    <property type="match status" value="1"/>
</dbReference>
<dbReference type="Gene3D" id="3.40.50.720">
    <property type="entry name" value="NAD(P)-binding Rossmann-like Domain"/>
    <property type="match status" value="1"/>
</dbReference>
<accession>A0A238YP99</accession>
<dbReference type="Proteomes" id="UP000198405">
    <property type="component" value="Unassembled WGS sequence"/>
</dbReference>
<evidence type="ECO:0000313" key="5">
    <source>
        <dbReference type="EMBL" id="SNR72249.1"/>
    </source>
</evidence>
<gene>
    <name evidence="5" type="ORF">SAMN06265340_10434</name>
</gene>
<keyword evidence="2" id="KW-0413">Isomerase</keyword>
<keyword evidence="6" id="KW-1185">Reference proteome</keyword>
<evidence type="ECO:0000313" key="6">
    <source>
        <dbReference type="Proteomes" id="UP000198405"/>
    </source>
</evidence>
<evidence type="ECO:0000256" key="2">
    <source>
        <dbReference type="ARBA" id="ARBA00023235"/>
    </source>
</evidence>
<dbReference type="PANTHER" id="PTHR43103">
    <property type="entry name" value="NUCLEOSIDE-DIPHOSPHATE-SUGAR EPIMERASE"/>
    <property type="match status" value="1"/>
</dbReference>
<organism evidence="5 6">
    <name type="scientific">Desulfurobacterium atlanticum</name>
    <dbReference type="NCBI Taxonomy" id="240169"/>
    <lineage>
        <taxon>Bacteria</taxon>
        <taxon>Pseudomonadati</taxon>
        <taxon>Aquificota</taxon>
        <taxon>Aquificia</taxon>
        <taxon>Desulfurobacteriales</taxon>
        <taxon>Desulfurobacteriaceae</taxon>
        <taxon>Desulfurobacterium</taxon>
    </lineage>
</organism>
<dbReference type="AlphaFoldDB" id="A0A238YP99"/>
<dbReference type="SUPFAM" id="SSF51735">
    <property type="entry name" value="NAD(P)-binding Rossmann-fold domains"/>
    <property type="match status" value="1"/>
</dbReference>
<dbReference type="EMBL" id="FZOB01000004">
    <property type="protein sequence ID" value="SNR72249.1"/>
    <property type="molecule type" value="Genomic_DNA"/>
</dbReference>